<keyword evidence="2" id="KW-1185">Reference proteome</keyword>
<dbReference type="Proteomes" id="UP000494163">
    <property type="component" value="Chromosome 3R"/>
</dbReference>
<protein>
    <submittedName>
        <fullName evidence="1">Maker180</fullName>
    </submittedName>
</protein>
<reference evidence="1 2" key="1">
    <citation type="submission" date="2015-08" db="EMBL/GenBank/DDBJ databases">
        <title>Ancestral chromatin configuration constrains chromatin evolution on differentiating sex chromosomes in Drosophila.</title>
        <authorList>
            <person name="Zhou Q."/>
            <person name="Bachtrog D."/>
        </authorList>
    </citation>
    <scope>NUCLEOTIDE SEQUENCE [LARGE SCALE GENOMIC DNA]</scope>
    <source>
        <tissue evidence="1">Whole larvae</tissue>
    </source>
</reference>
<gene>
    <name evidence="1" type="ORF">Dbus_chr3Rg617</name>
</gene>
<dbReference type="OMA" id="THSCANG"/>
<organism evidence="1 2">
    <name type="scientific">Drosophila busckii</name>
    <name type="common">Fruit fly</name>
    <dbReference type="NCBI Taxonomy" id="30019"/>
    <lineage>
        <taxon>Eukaryota</taxon>
        <taxon>Metazoa</taxon>
        <taxon>Ecdysozoa</taxon>
        <taxon>Arthropoda</taxon>
        <taxon>Hexapoda</taxon>
        <taxon>Insecta</taxon>
        <taxon>Pterygota</taxon>
        <taxon>Neoptera</taxon>
        <taxon>Endopterygota</taxon>
        <taxon>Diptera</taxon>
        <taxon>Brachycera</taxon>
        <taxon>Muscomorpha</taxon>
        <taxon>Ephydroidea</taxon>
        <taxon>Drosophilidae</taxon>
        <taxon>Drosophila</taxon>
    </lineage>
</organism>
<accession>A0A0M4ET01</accession>
<proteinExistence type="predicted"/>
<evidence type="ECO:0000313" key="1">
    <source>
        <dbReference type="EMBL" id="ALC45867.1"/>
    </source>
</evidence>
<dbReference type="AlphaFoldDB" id="A0A0M4ET01"/>
<sequence>MMLLPSGRSNSDVYPLPNASTTANSVVGVSKPLLLTRTSSPQLTTATTTTLSNGGANINAYTHSCANGPAAAALEAAGSLPETGTQAKATATTAATTTDAVNAVVGFGPILGQAKTGNGSIAIGTWIEVDQHLEAVQEKLKVGWTVHVGKEGRLYYCK</sequence>
<evidence type="ECO:0000313" key="2">
    <source>
        <dbReference type="Proteomes" id="UP000494163"/>
    </source>
</evidence>
<name>A0A0M4ET01_DROBS</name>
<dbReference type="EMBL" id="CP012526">
    <property type="protein sequence ID" value="ALC45867.1"/>
    <property type="molecule type" value="Genomic_DNA"/>
</dbReference>